<proteinExistence type="predicted"/>
<evidence type="ECO:0000313" key="1">
    <source>
        <dbReference type="EMBL" id="CAB4009758.1"/>
    </source>
</evidence>
<dbReference type="AlphaFoldDB" id="A0A7D9EL12"/>
<protein>
    <submittedName>
        <fullName evidence="1">Uncharacterized protein</fullName>
    </submittedName>
</protein>
<dbReference type="Proteomes" id="UP001152795">
    <property type="component" value="Unassembled WGS sequence"/>
</dbReference>
<organism evidence="1 2">
    <name type="scientific">Paramuricea clavata</name>
    <name type="common">Red gorgonian</name>
    <name type="synonym">Violescent sea-whip</name>
    <dbReference type="NCBI Taxonomy" id="317549"/>
    <lineage>
        <taxon>Eukaryota</taxon>
        <taxon>Metazoa</taxon>
        <taxon>Cnidaria</taxon>
        <taxon>Anthozoa</taxon>
        <taxon>Octocorallia</taxon>
        <taxon>Malacalcyonacea</taxon>
        <taxon>Plexauridae</taxon>
        <taxon>Paramuricea</taxon>
    </lineage>
</organism>
<comment type="caution">
    <text evidence="1">The sequence shown here is derived from an EMBL/GenBank/DDBJ whole genome shotgun (WGS) entry which is preliminary data.</text>
</comment>
<dbReference type="OrthoDB" id="5987166at2759"/>
<evidence type="ECO:0000313" key="2">
    <source>
        <dbReference type="Proteomes" id="UP001152795"/>
    </source>
</evidence>
<feature type="non-terminal residue" evidence="1">
    <location>
        <position position="1"/>
    </location>
</feature>
<keyword evidence="2" id="KW-1185">Reference proteome</keyword>
<reference evidence="1" key="1">
    <citation type="submission" date="2020-04" db="EMBL/GenBank/DDBJ databases">
        <authorList>
            <person name="Alioto T."/>
            <person name="Alioto T."/>
            <person name="Gomez Garrido J."/>
        </authorList>
    </citation>
    <scope>NUCLEOTIDE SEQUENCE</scope>
    <source>
        <strain evidence="1">A484AB</strain>
    </source>
</reference>
<gene>
    <name evidence="1" type="ORF">PACLA_8A049736</name>
</gene>
<name>A0A7D9EL12_PARCT</name>
<accession>A0A7D9EL12</accession>
<sequence>IPGISGIPGNPARDGIPGSRGPAGAKGEPGERGYDYVDLVKSNWKQCVWKRRDNKDFMYLSNSSNTRKRTLPVFQSPDCESAFLKRIASDPYYSNVQVF</sequence>
<dbReference type="EMBL" id="CACRXK020006562">
    <property type="protein sequence ID" value="CAB4009758.1"/>
    <property type="molecule type" value="Genomic_DNA"/>
</dbReference>